<gene>
    <name evidence="1" type="ORF">LCGC14_1301830</name>
</gene>
<protein>
    <recommendedName>
        <fullName evidence="2">HTH marR-type domain-containing protein</fullName>
    </recommendedName>
</protein>
<organism evidence="1">
    <name type="scientific">marine sediment metagenome</name>
    <dbReference type="NCBI Taxonomy" id="412755"/>
    <lineage>
        <taxon>unclassified sequences</taxon>
        <taxon>metagenomes</taxon>
        <taxon>ecological metagenomes</taxon>
    </lineage>
</organism>
<name>A0A0F9KQR5_9ZZZZ</name>
<comment type="caution">
    <text evidence="1">The sequence shown here is derived from an EMBL/GenBank/DDBJ whole genome shotgun (WGS) entry which is preliminary data.</text>
</comment>
<sequence length="72" mass="8527">MTKISQAEISVFLKKNKGKWFTVKQLAKELKINNGSCLNNLLRLRRHRNKIIKTRKSEKVKNAFEYSYEGEQ</sequence>
<reference evidence="1" key="1">
    <citation type="journal article" date="2015" name="Nature">
        <title>Complex archaea that bridge the gap between prokaryotes and eukaryotes.</title>
        <authorList>
            <person name="Spang A."/>
            <person name="Saw J.H."/>
            <person name="Jorgensen S.L."/>
            <person name="Zaremba-Niedzwiedzka K."/>
            <person name="Martijn J."/>
            <person name="Lind A.E."/>
            <person name="van Eijk R."/>
            <person name="Schleper C."/>
            <person name="Guy L."/>
            <person name="Ettema T.J."/>
        </authorList>
    </citation>
    <scope>NUCLEOTIDE SEQUENCE</scope>
</reference>
<evidence type="ECO:0000313" key="1">
    <source>
        <dbReference type="EMBL" id="KKM84183.1"/>
    </source>
</evidence>
<proteinExistence type="predicted"/>
<accession>A0A0F9KQR5</accession>
<dbReference type="EMBL" id="LAZR01007604">
    <property type="protein sequence ID" value="KKM84183.1"/>
    <property type="molecule type" value="Genomic_DNA"/>
</dbReference>
<dbReference type="AlphaFoldDB" id="A0A0F9KQR5"/>
<evidence type="ECO:0008006" key="2">
    <source>
        <dbReference type="Google" id="ProtNLM"/>
    </source>
</evidence>